<accession>A0A7W9WTA5</accession>
<dbReference type="InterPro" id="IPR001610">
    <property type="entry name" value="PAC"/>
</dbReference>
<feature type="domain" description="PAS" evidence="12">
    <location>
        <begin position="141"/>
        <end position="211"/>
    </location>
</feature>
<evidence type="ECO:0000313" key="15">
    <source>
        <dbReference type="Proteomes" id="UP000571554"/>
    </source>
</evidence>
<evidence type="ECO:0000259" key="11">
    <source>
        <dbReference type="PROSITE" id="PS50109"/>
    </source>
</evidence>
<feature type="domain" description="PAC" evidence="13">
    <location>
        <begin position="337"/>
        <end position="389"/>
    </location>
</feature>
<dbReference type="GO" id="GO:0006355">
    <property type="term" value="P:regulation of DNA-templated transcription"/>
    <property type="evidence" value="ECO:0007669"/>
    <property type="project" value="InterPro"/>
</dbReference>
<dbReference type="Pfam" id="PF00989">
    <property type="entry name" value="PAS"/>
    <property type="match status" value="1"/>
</dbReference>
<dbReference type="PANTHER" id="PTHR43065:SF10">
    <property type="entry name" value="PEROXIDE STRESS-ACTIVATED HISTIDINE KINASE MAK3"/>
    <property type="match status" value="1"/>
</dbReference>
<dbReference type="SUPFAM" id="SSF55874">
    <property type="entry name" value="ATPase domain of HSP90 chaperone/DNA topoisomerase II/histidine kinase"/>
    <property type="match status" value="1"/>
</dbReference>
<comment type="caution">
    <text evidence="14">The sequence shown here is derived from an EMBL/GenBank/DDBJ whole genome shotgun (WGS) entry which is preliminary data.</text>
</comment>
<keyword evidence="4" id="KW-0808">Transferase</keyword>
<keyword evidence="8" id="KW-0902">Two-component regulatory system</keyword>
<reference evidence="14 15" key="1">
    <citation type="submission" date="2020-08" db="EMBL/GenBank/DDBJ databases">
        <title>Above-ground endophytic microbial communities from plants in different locations in the United States.</title>
        <authorList>
            <person name="Frank C."/>
        </authorList>
    </citation>
    <scope>NUCLEOTIDE SEQUENCE [LARGE SCALE GENOMIC DNA]</scope>
    <source>
        <strain evidence="14 15">WP4_2_2</strain>
    </source>
</reference>
<comment type="catalytic activity">
    <reaction evidence="1">
        <text>ATP + protein L-histidine = ADP + protein N-phospho-L-histidine.</text>
        <dbReference type="EC" id="2.7.13.3"/>
    </reaction>
</comment>
<evidence type="ECO:0000259" key="12">
    <source>
        <dbReference type="PROSITE" id="PS50112"/>
    </source>
</evidence>
<evidence type="ECO:0000256" key="8">
    <source>
        <dbReference type="ARBA" id="ARBA00023012"/>
    </source>
</evidence>
<keyword evidence="6" id="KW-0418">Kinase</keyword>
<keyword evidence="10" id="KW-0812">Transmembrane</keyword>
<dbReference type="Gene3D" id="3.30.565.10">
    <property type="entry name" value="Histidine kinase-like ATPase, C-terminal domain"/>
    <property type="match status" value="1"/>
</dbReference>
<feature type="transmembrane region" description="Helical" evidence="10">
    <location>
        <begin position="114"/>
        <end position="133"/>
    </location>
</feature>
<dbReference type="NCBIfam" id="TIGR00229">
    <property type="entry name" value="sensory_box"/>
    <property type="match status" value="2"/>
</dbReference>
<dbReference type="SMART" id="SM00091">
    <property type="entry name" value="PAS"/>
    <property type="match status" value="2"/>
</dbReference>
<dbReference type="SMART" id="SM00388">
    <property type="entry name" value="HisKA"/>
    <property type="match status" value="1"/>
</dbReference>
<dbReference type="Pfam" id="PF00512">
    <property type="entry name" value="HisKA"/>
    <property type="match status" value="1"/>
</dbReference>
<dbReference type="PROSITE" id="PS50112">
    <property type="entry name" value="PAS"/>
    <property type="match status" value="1"/>
</dbReference>
<feature type="transmembrane region" description="Helical" evidence="10">
    <location>
        <begin position="42"/>
        <end position="63"/>
    </location>
</feature>
<keyword evidence="10" id="KW-1133">Transmembrane helix</keyword>
<evidence type="ECO:0000256" key="10">
    <source>
        <dbReference type="SAM" id="Phobius"/>
    </source>
</evidence>
<name>A0A7W9WTA5_9BURK</name>
<evidence type="ECO:0000256" key="7">
    <source>
        <dbReference type="ARBA" id="ARBA00022840"/>
    </source>
</evidence>
<dbReference type="InterPro" id="IPR000014">
    <property type="entry name" value="PAS"/>
</dbReference>
<evidence type="ECO:0000256" key="5">
    <source>
        <dbReference type="ARBA" id="ARBA00022741"/>
    </source>
</evidence>
<dbReference type="CDD" id="cd00082">
    <property type="entry name" value="HisKA"/>
    <property type="match status" value="1"/>
</dbReference>
<dbReference type="AlphaFoldDB" id="A0A7W9WTA5"/>
<evidence type="ECO:0000313" key="14">
    <source>
        <dbReference type="EMBL" id="MBB6105135.1"/>
    </source>
</evidence>
<dbReference type="RefSeq" id="WP_183733501.1">
    <property type="nucleotide sequence ID" value="NZ_JACHBW010000015.1"/>
</dbReference>
<keyword evidence="7" id="KW-0067">ATP-binding</keyword>
<dbReference type="InterPro" id="IPR035965">
    <property type="entry name" value="PAS-like_dom_sf"/>
</dbReference>
<proteinExistence type="predicted"/>
<protein>
    <recommendedName>
        <fullName evidence="2">histidine kinase</fullName>
        <ecNumber evidence="2">2.7.13.3</ecNumber>
    </recommendedName>
</protein>
<organism evidence="14 15">
    <name type="scientific">Paraburkholderia bannensis</name>
    <dbReference type="NCBI Taxonomy" id="765414"/>
    <lineage>
        <taxon>Bacteria</taxon>
        <taxon>Pseudomonadati</taxon>
        <taxon>Pseudomonadota</taxon>
        <taxon>Betaproteobacteria</taxon>
        <taxon>Burkholderiales</taxon>
        <taxon>Burkholderiaceae</taxon>
        <taxon>Paraburkholderia</taxon>
    </lineage>
</organism>
<evidence type="ECO:0000256" key="4">
    <source>
        <dbReference type="ARBA" id="ARBA00022679"/>
    </source>
</evidence>
<dbReference type="SUPFAM" id="SSF47384">
    <property type="entry name" value="Homodimeric domain of signal transducing histidine kinase"/>
    <property type="match status" value="1"/>
</dbReference>
<feature type="domain" description="PAC" evidence="13">
    <location>
        <begin position="211"/>
        <end position="265"/>
    </location>
</feature>
<keyword evidence="10" id="KW-0472">Membrane</keyword>
<dbReference type="GO" id="GO:0005524">
    <property type="term" value="F:ATP binding"/>
    <property type="evidence" value="ECO:0007669"/>
    <property type="project" value="UniProtKB-KW"/>
</dbReference>
<dbReference type="EC" id="2.7.13.3" evidence="2"/>
<dbReference type="EMBL" id="JACHBW010000015">
    <property type="protein sequence ID" value="MBB6105135.1"/>
    <property type="molecule type" value="Genomic_DNA"/>
</dbReference>
<evidence type="ECO:0000256" key="1">
    <source>
        <dbReference type="ARBA" id="ARBA00000085"/>
    </source>
</evidence>
<dbReference type="Pfam" id="PF08447">
    <property type="entry name" value="PAS_3"/>
    <property type="match status" value="1"/>
</dbReference>
<dbReference type="InterPro" id="IPR013767">
    <property type="entry name" value="PAS_fold"/>
</dbReference>
<dbReference type="InterPro" id="IPR003661">
    <property type="entry name" value="HisK_dim/P_dom"/>
</dbReference>
<dbReference type="InterPro" id="IPR005467">
    <property type="entry name" value="His_kinase_dom"/>
</dbReference>
<keyword evidence="15" id="KW-1185">Reference proteome</keyword>
<dbReference type="InterPro" id="IPR036097">
    <property type="entry name" value="HisK_dim/P_sf"/>
</dbReference>
<dbReference type="Gene3D" id="1.10.287.130">
    <property type="match status" value="1"/>
</dbReference>
<evidence type="ECO:0000256" key="9">
    <source>
        <dbReference type="SAM" id="MobiDB-lite"/>
    </source>
</evidence>
<gene>
    <name evidence="14" type="ORF">F4827_005000</name>
</gene>
<feature type="transmembrane region" description="Helical" evidence="10">
    <location>
        <begin position="69"/>
        <end position="102"/>
    </location>
</feature>
<dbReference type="Gene3D" id="3.30.450.20">
    <property type="entry name" value="PAS domain"/>
    <property type="match status" value="2"/>
</dbReference>
<sequence>MDIDRLQTRQADTKGARPSSADDGHVKSPSEIERTAMKQQRLIYSIAMVLGIVVFAIDVMVPVNVAVAVLYVVVVLMVASVASQLLTVAAAWTCVSLTIIGFLLAPGDQIAPASLARCVVSVIAIITVSALALRNQSSKATLQKQVDLLNLTHDAIVGYDLEGRITFWSQGAQRLYGWHEPEVLGKDIHELTKTDSTLPISELVKGALESSGWKGELTRKARDGRSVVVSSRWNVSRDKWGQPVAILSTDSDVTQAKSLESELRRQKEELASIVDAIPAMVWSASDAGRLFYRNQRWSDFGVDVGDDGAEWRDILHPDDFDAFEIEWRNALMTGESFEISARVQLTSGEYRYMIIGAAPLRDADGRILRWYGVNTDIEERRRAELALEKSRAELAHVTRITMLGELAASIAHEVTQPLAAIVTAGEAGLRWLNREVPDLDEVRFGIEQITHDARRATEIIRQIRSMAKRRDPDAVVLDLNEVVEQSVGLVRRELQSHSIEVSQSYATTLPVCGDRVQLQQVIINLLMNAIQAMSNVASSERRLEMRSSRIPSSILSVATEAVDLVAFKSKAFPRSLKQRKMFPFAQIR</sequence>
<evidence type="ECO:0000259" key="13">
    <source>
        <dbReference type="PROSITE" id="PS50113"/>
    </source>
</evidence>
<keyword evidence="5" id="KW-0547">Nucleotide-binding</keyword>
<feature type="region of interest" description="Disordered" evidence="9">
    <location>
        <begin position="1"/>
        <end position="30"/>
    </location>
</feature>
<evidence type="ECO:0000256" key="3">
    <source>
        <dbReference type="ARBA" id="ARBA00022553"/>
    </source>
</evidence>
<keyword evidence="3" id="KW-0597">Phosphoprotein</keyword>
<dbReference type="SUPFAM" id="SSF55785">
    <property type="entry name" value="PYP-like sensor domain (PAS domain)"/>
    <property type="match status" value="2"/>
</dbReference>
<dbReference type="SMART" id="SM00086">
    <property type="entry name" value="PAC"/>
    <property type="match status" value="2"/>
</dbReference>
<dbReference type="InterPro" id="IPR036890">
    <property type="entry name" value="HATPase_C_sf"/>
</dbReference>
<evidence type="ECO:0000256" key="2">
    <source>
        <dbReference type="ARBA" id="ARBA00012438"/>
    </source>
</evidence>
<dbReference type="PROSITE" id="PS50109">
    <property type="entry name" value="HIS_KIN"/>
    <property type="match status" value="1"/>
</dbReference>
<dbReference type="Proteomes" id="UP000571554">
    <property type="component" value="Unassembled WGS sequence"/>
</dbReference>
<dbReference type="InterPro" id="IPR013655">
    <property type="entry name" value="PAS_fold_3"/>
</dbReference>
<dbReference type="InterPro" id="IPR000700">
    <property type="entry name" value="PAS-assoc_C"/>
</dbReference>
<dbReference type="GO" id="GO:0000155">
    <property type="term" value="F:phosphorelay sensor kinase activity"/>
    <property type="evidence" value="ECO:0007669"/>
    <property type="project" value="InterPro"/>
</dbReference>
<dbReference type="PROSITE" id="PS50113">
    <property type="entry name" value="PAC"/>
    <property type="match status" value="2"/>
</dbReference>
<dbReference type="CDD" id="cd00130">
    <property type="entry name" value="PAS"/>
    <property type="match status" value="2"/>
</dbReference>
<dbReference type="PANTHER" id="PTHR43065">
    <property type="entry name" value="SENSOR HISTIDINE KINASE"/>
    <property type="match status" value="1"/>
</dbReference>
<evidence type="ECO:0000256" key="6">
    <source>
        <dbReference type="ARBA" id="ARBA00022777"/>
    </source>
</evidence>
<feature type="domain" description="Histidine kinase" evidence="11">
    <location>
        <begin position="409"/>
        <end position="531"/>
    </location>
</feature>